<keyword evidence="3" id="KW-1185">Reference proteome</keyword>
<dbReference type="EMBL" id="CP115450">
    <property type="protein sequence ID" value="WBP89529.1"/>
    <property type="molecule type" value="Genomic_DNA"/>
</dbReference>
<evidence type="ECO:0000256" key="1">
    <source>
        <dbReference type="SAM" id="MobiDB-lite"/>
    </source>
</evidence>
<evidence type="ECO:0000313" key="2">
    <source>
        <dbReference type="EMBL" id="WBP89529.1"/>
    </source>
</evidence>
<feature type="region of interest" description="Disordered" evidence="1">
    <location>
        <begin position="116"/>
        <end position="139"/>
    </location>
</feature>
<proteinExistence type="predicted"/>
<dbReference type="Proteomes" id="UP001212821">
    <property type="component" value="Chromosome"/>
</dbReference>
<dbReference type="RefSeq" id="WP_270147882.1">
    <property type="nucleotide sequence ID" value="NZ_CP115450.1"/>
</dbReference>
<protein>
    <recommendedName>
        <fullName evidence="4">Phage head morphogenesis domain-containing protein</fullName>
    </recommendedName>
</protein>
<evidence type="ECO:0000313" key="3">
    <source>
        <dbReference type="Proteomes" id="UP001212821"/>
    </source>
</evidence>
<organism evidence="2 3">
    <name type="scientific">Kitasatospora cathayae</name>
    <dbReference type="NCBI Taxonomy" id="3004092"/>
    <lineage>
        <taxon>Bacteria</taxon>
        <taxon>Bacillati</taxon>
        <taxon>Actinomycetota</taxon>
        <taxon>Actinomycetes</taxon>
        <taxon>Kitasatosporales</taxon>
        <taxon>Streptomycetaceae</taxon>
        <taxon>Kitasatospora</taxon>
    </lineage>
</organism>
<gene>
    <name evidence="2" type="ORF">O1G21_29270</name>
</gene>
<reference evidence="3" key="1">
    <citation type="submission" date="2022-12" db="EMBL/GenBank/DDBJ databases">
        <authorList>
            <person name="Mo P."/>
        </authorList>
    </citation>
    <scope>NUCLEOTIDE SEQUENCE [LARGE SCALE GENOMIC DNA]</scope>
    <source>
        <strain evidence="3">HUAS 3-15</strain>
    </source>
</reference>
<feature type="region of interest" description="Disordered" evidence="1">
    <location>
        <begin position="236"/>
        <end position="265"/>
    </location>
</feature>
<sequence>MADRAPTLVLGELTGTWAAVYRLRDRLEADAADQVVGAWRAVAAGLDLADVIAVLRDQVGPAEAVEQDRRRHLRQVTAAAVLARLTGLTRRPGWAGLITAITSVLRRARATGRQAADAVLDDTGDTDLPDGEDDDGDQDEDLATAYTITAAALRGTAQTIASNLLSAAEQGDDEQAMQDQADADLNTGSAWSLTAVTAAAAAFTAGLSDTYLTRGVRHVDYVTAGDGRVCRPCSNAEDHSPYTAGSAPQPPLHPRCRCTLQPART</sequence>
<name>A0ABY7QBE0_9ACTN</name>
<evidence type="ECO:0008006" key="4">
    <source>
        <dbReference type="Google" id="ProtNLM"/>
    </source>
</evidence>
<accession>A0ABY7QBE0</accession>
<feature type="compositionally biased region" description="Acidic residues" evidence="1">
    <location>
        <begin position="119"/>
        <end position="139"/>
    </location>
</feature>